<organism evidence="1">
    <name type="scientific">Candidatus Electrothrix aestuarii</name>
    <dbReference type="NCBI Taxonomy" id="3062594"/>
    <lineage>
        <taxon>Bacteria</taxon>
        <taxon>Pseudomonadati</taxon>
        <taxon>Thermodesulfobacteriota</taxon>
        <taxon>Desulfobulbia</taxon>
        <taxon>Desulfobulbales</taxon>
        <taxon>Desulfobulbaceae</taxon>
        <taxon>Candidatus Electrothrix</taxon>
    </lineage>
</organism>
<accession>A0AAU8M2L2</accession>
<dbReference type="KEGG" id="eaj:Q3M24_11330"/>
<proteinExistence type="predicted"/>
<dbReference type="EMBL" id="CP159373">
    <property type="protein sequence ID" value="XCN75440.1"/>
    <property type="molecule type" value="Genomic_DNA"/>
</dbReference>
<protein>
    <submittedName>
        <fullName evidence="1">Uncharacterized protein</fullName>
    </submittedName>
</protein>
<sequence length="183" mass="20973">MKAEECTLYHGGLKGAETVFGEMAEKYGVDEVIFTFEGHRLNRDRNAISLSEEELQRGDISMEIASRMMNRTYYETEKIRRVLQAIFHMVNKGHQVFVVGTILEDNSVKGGTGWAVELAKLFNRPLHVYDQNRQGWFGWKNDSWQAEEQPKISFDTYVGSGTRYLSDEGREAIEQLYADSFGA</sequence>
<name>A0AAU8M2L2_9BACT</name>
<reference evidence="1" key="2">
    <citation type="submission" date="2024-06" db="EMBL/GenBank/DDBJ databases">
        <authorList>
            <person name="Plum-Jensen L.E."/>
            <person name="Schramm A."/>
            <person name="Marshall I.P.G."/>
        </authorList>
    </citation>
    <scope>NUCLEOTIDE SEQUENCE</scope>
    <source>
        <strain evidence="1">Rat1</strain>
    </source>
</reference>
<reference evidence="1" key="1">
    <citation type="journal article" date="2024" name="Syst. Appl. Microbiol.">
        <title>First single-strain enrichments of Electrothrix cable bacteria, description of E. aestuarii sp. nov. and E. rattekaaiensis sp. nov., and proposal of a cable bacteria taxonomy following the rules of the SeqCode.</title>
        <authorList>
            <person name="Plum-Jensen L.E."/>
            <person name="Schramm A."/>
            <person name="Marshall I.P.G."/>
        </authorList>
    </citation>
    <scope>NUCLEOTIDE SEQUENCE</scope>
    <source>
        <strain evidence="1">Rat1</strain>
    </source>
</reference>
<gene>
    <name evidence="1" type="ORF">Q3M24_11330</name>
</gene>
<evidence type="ECO:0000313" key="1">
    <source>
        <dbReference type="EMBL" id="XCN75440.1"/>
    </source>
</evidence>
<dbReference type="AlphaFoldDB" id="A0AAU8M2L2"/>